<evidence type="ECO:0000313" key="3">
    <source>
        <dbReference type="Proteomes" id="UP001210211"/>
    </source>
</evidence>
<dbReference type="Proteomes" id="UP001210211">
    <property type="component" value="Unassembled WGS sequence"/>
</dbReference>
<organism evidence="2 3">
    <name type="scientific">Rhynchospora tenuis</name>
    <dbReference type="NCBI Taxonomy" id="198213"/>
    <lineage>
        <taxon>Eukaryota</taxon>
        <taxon>Viridiplantae</taxon>
        <taxon>Streptophyta</taxon>
        <taxon>Embryophyta</taxon>
        <taxon>Tracheophyta</taxon>
        <taxon>Spermatophyta</taxon>
        <taxon>Magnoliopsida</taxon>
        <taxon>Liliopsida</taxon>
        <taxon>Poales</taxon>
        <taxon>Cyperaceae</taxon>
        <taxon>Cyperoideae</taxon>
        <taxon>Rhynchosporeae</taxon>
        <taxon>Rhynchospora</taxon>
    </lineage>
</organism>
<evidence type="ECO:0000313" key="2">
    <source>
        <dbReference type="EMBL" id="KAJ3708362.1"/>
    </source>
</evidence>
<protein>
    <recommendedName>
        <fullName evidence="1">Reverse transcriptase zinc-binding domain-containing protein</fullName>
    </recommendedName>
</protein>
<dbReference type="PANTHER" id="PTHR33116:SF78">
    <property type="entry name" value="OS12G0587133 PROTEIN"/>
    <property type="match status" value="1"/>
</dbReference>
<comment type="caution">
    <text evidence="2">The sequence shown here is derived from an EMBL/GenBank/DDBJ whole genome shotgun (WGS) entry which is preliminary data.</text>
</comment>
<dbReference type="Pfam" id="PF13966">
    <property type="entry name" value="zf-RVT"/>
    <property type="match status" value="1"/>
</dbReference>
<proteinExistence type="predicted"/>
<accession>A0AAD6A280</accession>
<keyword evidence="3" id="KW-1185">Reference proteome</keyword>
<reference evidence="2 3" key="1">
    <citation type="journal article" date="2022" name="Cell">
        <title>Repeat-based holocentromeres influence genome architecture and karyotype evolution.</title>
        <authorList>
            <person name="Hofstatter P.G."/>
            <person name="Thangavel G."/>
            <person name="Lux T."/>
            <person name="Neumann P."/>
            <person name="Vondrak T."/>
            <person name="Novak P."/>
            <person name="Zhang M."/>
            <person name="Costa L."/>
            <person name="Castellani M."/>
            <person name="Scott A."/>
            <person name="Toegelov H."/>
            <person name="Fuchs J."/>
            <person name="Mata-Sucre Y."/>
            <person name="Dias Y."/>
            <person name="Vanzela A.L.L."/>
            <person name="Huettel B."/>
            <person name="Almeida C.C.S."/>
            <person name="Simkova H."/>
            <person name="Souza G."/>
            <person name="Pedrosa-Harand A."/>
            <person name="Macas J."/>
            <person name="Mayer K.F.X."/>
            <person name="Houben A."/>
            <person name="Marques A."/>
        </authorList>
    </citation>
    <scope>NUCLEOTIDE SEQUENCE [LARGE SCALE GENOMIC DNA]</scope>
    <source>
        <strain evidence="2">RhyTen1mFocal</strain>
    </source>
</reference>
<dbReference type="AlphaFoldDB" id="A0AAD6A280"/>
<dbReference type="PANTHER" id="PTHR33116">
    <property type="entry name" value="REVERSE TRANSCRIPTASE ZINC-BINDING DOMAIN-CONTAINING PROTEIN-RELATED-RELATED"/>
    <property type="match status" value="1"/>
</dbReference>
<dbReference type="EMBL" id="JAMRDG010000001">
    <property type="protein sequence ID" value="KAJ3708362.1"/>
    <property type="molecule type" value="Genomic_DNA"/>
</dbReference>
<name>A0AAD6A280_9POAL</name>
<evidence type="ECO:0000259" key="1">
    <source>
        <dbReference type="Pfam" id="PF13966"/>
    </source>
</evidence>
<gene>
    <name evidence="2" type="ORF">LUZ61_012067</name>
</gene>
<sequence length="477" mass="55016">MHTLSFLLLHKLQSKLGGWKRDLLSHASRMTLIKSTLTSLPVHFFSITLFNKGIRDLHTFNKFLMLKNVWAIALNKSSLWVQQVTTKYCSDRGLWGTNKTRNCSQLWKDIQNLKGFFKDDIFWDLQNGQKIQAQNQPWHRQWNVRTRKPHNQGVHVADLYDEASNKWDQASLHLLFNVRQCESILANAALPETNALTEDRLIWSKSKTGCYSTKEGYAFLMKELQPHQNYPFHWTKLWTCKLLLPKIKVFIWRTIHNGLITSEKLNKFIPAVQILCTLCGNSTETPGHVLFKCHMARTTWFLSSLAIRTEQLSDNFLEAFNQITINQDPKIYAKICSILWCIWKARNNFFFRGICPNQIQILQEADLLVTNNAPKNLSPRQNKKLHLSEISEGARVVLIDASWNTNKRTGLGILCYDQSGSLSWTVSHSIKTASPFTAETEALFYLVGITQLHKLQENKGLKLSSPLEEIRCVENEA</sequence>
<feature type="domain" description="Reverse transcriptase zinc-binding" evidence="1">
    <location>
        <begin position="211"/>
        <end position="300"/>
    </location>
</feature>
<dbReference type="InterPro" id="IPR026960">
    <property type="entry name" value="RVT-Znf"/>
</dbReference>